<dbReference type="OrthoDB" id="8767993at2"/>
<dbReference type="InterPro" id="IPR038740">
    <property type="entry name" value="BioF2-like_GNAT_dom"/>
</dbReference>
<dbReference type="AlphaFoldDB" id="A0A4Y9T3C1"/>
<dbReference type="Gene3D" id="3.40.630.30">
    <property type="match status" value="1"/>
</dbReference>
<dbReference type="GO" id="GO:0016740">
    <property type="term" value="F:transferase activity"/>
    <property type="evidence" value="ECO:0007669"/>
    <property type="project" value="UniProtKB-KW"/>
</dbReference>
<dbReference type="EMBL" id="SPUM01000026">
    <property type="protein sequence ID" value="TFW34374.1"/>
    <property type="molecule type" value="Genomic_DNA"/>
</dbReference>
<accession>A0A4Y9T3C1</accession>
<comment type="caution">
    <text evidence="2">The sequence shown here is derived from an EMBL/GenBank/DDBJ whole genome shotgun (WGS) entry which is preliminary data.</text>
</comment>
<proteinExistence type="predicted"/>
<dbReference type="Pfam" id="PF13480">
    <property type="entry name" value="Acetyltransf_6"/>
    <property type="match status" value="1"/>
</dbReference>
<sequence>MSGDLAVQELAAASAEPVYRIHEAPLPAFVEHELVRLYKNVFASLAHVRSLGLADQVRACVCRQAGQVTAVVLFWQHGGTVEVLSGALALRPPDVARFARAVFTTYRSAAVITFPAVRSAIVRLPFPFQRFNCLEDIVLDLPPSAEAYFASLGKNMRASLKRYQKRIATDFPDFRYTFHATDDISEQDVSAIVALSSARIASKNQASTHTGEKTRQLFRLVKECGVVLVARIDGRVCAGVICSEVGGNFFMHVVAHDPVYDDYRVGKVCCYLSICDAIARGAREYHFLWGRYEYKYRLLGQQRDFDRLVIYRSRLALLLNLGLFVNIAWRGYGRRAKWWLFDERRGDARWVQLARGMLRRLGVKG</sequence>
<organism evidence="2 3">
    <name type="scientific">Massilia horti</name>
    <dbReference type="NCBI Taxonomy" id="2562153"/>
    <lineage>
        <taxon>Bacteria</taxon>
        <taxon>Pseudomonadati</taxon>
        <taxon>Pseudomonadota</taxon>
        <taxon>Betaproteobacteria</taxon>
        <taxon>Burkholderiales</taxon>
        <taxon>Oxalobacteraceae</taxon>
        <taxon>Telluria group</taxon>
        <taxon>Massilia</taxon>
    </lineage>
</organism>
<name>A0A4Y9T3C1_9BURK</name>
<dbReference type="SUPFAM" id="SSF55729">
    <property type="entry name" value="Acyl-CoA N-acyltransferases (Nat)"/>
    <property type="match status" value="1"/>
</dbReference>
<keyword evidence="3" id="KW-1185">Reference proteome</keyword>
<feature type="domain" description="BioF2-like acetyltransferase" evidence="1">
    <location>
        <begin position="155"/>
        <end position="295"/>
    </location>
</feature>
<dbReference type="Proteomes" id="UP000297258">
    <property type="component" value="Unassembled WGS sequence"/>
</dbReference>
<keyword evidence="2" id="KW-0808">Transferase</keyword>
<dbReference type="RefSeq" id="WP_135188460.1">
    <property type="nucleotide sequence ID" value="NZ_SPUM01000026.1"/>
</dbReference>
<evidence type="ECO:0000259" key="1">
    <source>
        <dbReference type="Pfam" id="PF13480"/>
    </source>
</evidence>
<dbReference type="InterPro" id="IPR016181">
    <property type="entry name" value="Acyl_CoA_acyltransferase"/>
</dbReference>
<protein>
    <submittedName>
        <fullName evidence="2">GNAT family N-acetyltransferase</fullName>
    </submittedName>
</protein>
<evidence type="ECO:0000313" key="3">
    <source>
        <dbReference type="Proteomes" id="UP000297258"/>
    </source>
</evidence>
<gene>
    <name evidence="2" type="ORF">E4O92_04000</name>
</gene>
<reference evidence="2 3" key="1">
    <citation type="submission" date="2019-03" db="EMBL/GenBank/DDBJ databases">
        <title>Draft genome of Massilia hortus sp. nov., a novel bacterial species of the Oxalobacteraceae family.</title>
        <authorList>
            <person name="Peta V."/>
            <person name="Raths R."/>
            <person name="Bucking H."/>
        </authorList>
    </citation>
    <scope>NUCLEOTIDE SEQUENCE [LARGE SCALE GENOMIC DNA]</scope>
    <source>
        <strain evidence="2 3">ONC3</strain>
    </source>
</reference>
<evidence type="ECO:0000313" key="2">
    <source>
        <dbReference type="EMBL" id="TFW34374.1"/>
    </source>
</evidence>